<dbReference type="EMBL" id="JAJFAT010000004">
    <property type="protein sequence ID" value="MCC3144544.1"/>
    <property type="molecule type" value="Genomic_DNA"/>
</dbReference>
<dbReference type="GO" id="GO:0009228">
    <property type="term" value="P:thiamine biosynthetic process"/>
    <property type="evidence" value="ECO:0007669"/>
    <property type="project" value="UniProtKB-KW"/>
</dbReference>
<dbReference type="Gene3D" id="1.20.910.10">
    <property type="entry name" value="Heme oxygenase-like"/>
    <property type="match status" value="1"/>
</dbReference>
<dbReference type="AlphaFoldDB" id="A0AAW4WZ20"/>
<dbReference type="PANTHER" id="PTHR43198:SF2">
    <property type="entry name" value="SI:CH1073-67J19.1-RELATED"/>
    <property type="match status" value="1"/>
</dbReference>
<comment type="catalytic activity">
    <reaction evidence="1">
        <text>4-amino-5-aminomethyl-2-methylpyrimidine + H2O = 4-amino-5-hydroxymethyl-2-methylpyrimidine + NH4(+)</text>
        <dbReference type="Rhea" id="RHEA:31799"/>
        <dbReference type="ChEBI" id="CHEBI:15377"/>
        <dbReference type="ChEBI" id="CHEBI:16892"/>
        <dbReference type="ChEBI" id="CHEBI:28938"/>
        <dbReference type="ChEBI" id="CHEBI:63416"/>
        <dbReference type="EC" id="3.5.99.2"/>
    </reaction>
</comment>
<evidence type="ECO:0000313" key="11">
    <source>
        <dbReference type="Proteomes" id="UP001199296"/>
    </source>
</evidence>
<evidence type="ECO:0000313" key="10">
    <source>
        <dbReference type="EMBL" id="MCC3144544.1"/>
    </source>
</evidence>
<proteinExistence type="inferred from homology"/>
<dbReference type="PANTHER" id="PTHR43198">
    <property type="entry name" value="BIFUNCTIONAL TH2 PROTEIN"/>
    <property type="match status" value="1"/>
</dbReference>
<evidence type="ECO:0000259" key="9">
    <source>
        <dbReference type="Pfam" id="PF03070"/>
    </source>
</evidence>
<gene>
    <name evidence="10" type="ORF">LJ207_04300</name>
</gene>
<feature type="domain" description="Thiaminase-2/PQQC" evidence="9">
    <location>
        <begin position="12"/>
        <end position="212"/>
    </location>
</feature>
<evidence type="ECO:0000256" key="5">
    <source>
        <dbReference type="ARBA" id="ARBA00012684"/>
    </source>
</evidence>
<reference evidence="10 11" key="1">
    <citation type="submission" date="2021-10" db="EMBL/GenBank/DDBJ databases">
        <authorList>
            <person name="Grouzdev D.S."/>
            <person name="Pantiukh K.S."/>
            <person name="Krutkina M.S."/>
        </authorList>
    </citation>
    <scope>NUCLEOTIDE SEQUENCE [LARGE SCALE GENOMIC DNA]</scope>
    <source>
        <strain evidence="10 11">Z-7514</strain>
    </source>
</reference>
<dbReference type="GO" id="GO:0005829">
    <property type="term" value="C:cytosol"/>
    <property type="evidence" value="ECO:0007669"/>
    <property type="project" value="TreeGrafter"/>
</dbReference>
<evidence type="ECO:0000256" key="4">
    <source>
        <dbReference type="ARBA" id="ARBA00011881"/>
    </source>
</evidence>
<accession>A0AAW4WZ20</accession>
<comment type="subunit">
    <text evidence="4">Homotetramer.</text>
</comment>
<comment type="caution">
    <text evidence="10">The sequence shown here is derived from an EMBL/GenBank/DDBJ whole genome shotgun (WGS) entry which is preliminary data.</text>
</comment>
<sequence>MQFQDLVSKNKEDWLKVVKHPFVDQIYRGELAEEIFKFYLLQDHYYLNQSMRNMAILISKAENLKEKQQLIDILNLEANVEFAKYQELLEYYKLEAKSAEEMELTYSNLAYSNYLLAVSSQAGFAEGMAALIPCYWIYLKMAEYHQHKLKENDNQIYQEWAAVFNSADYKRLVENMLAILEKNLTEENFKKINYHFNNSIKFEYQFFSDVYQKKVWKI</sequence>
<dbReference type="GO" id="GO:0050334">
    <property type="term" value="F:thiaminase activity"/>
    <property type="evidence" value="ECO:0007669"/>
    <property type="project" value="UniProtKB-EC"/>
</dbReference>
<dbReference type="Proteomes" id="UP001199296">
    <property type="component" value="Unassembled WGS sequence"/>
</dbReference>
<evidence type="ECO:0000256" key="6">
    <source>
        <dbReference type="ARBA" id="ARBA00013647"/>
    </source>
</evidence>
<evidence type="ECO:0000256" key="7">
    <source>
        <dbReference type="ARBA" id="ARBA00022977"/>
    </source>
</evidence>
<name>A0AAW4WZ20_9FIRM</name>
<dbReference type="Pfam" id="PF03070">
    <property type="entry name" value="TENA_THI-4"/>
    <property type="match status" value="1"/>
</dbReference>
<organism evidence="10 11">
    <name type="scientific">Halanaerobium polyolivorans</name>
    <dbReference type="NCBI Taxonomy" id="2886943"/>
    <lineage>
        <taxon>Bacteria</taxon>
        <taxon>Bacillati</taxon>
        <taxon>Bacillota</taxon>
        <taxon>Clostridia</taxon>
        <taxon>Halanaerobiales</taxon>
        <taxon>Halanaerobiaceae</taxon>
        <taxon>Halanaerobium</taxon>
    </lineage>
</organism>
<protein>
    <recommendedName>
        <fullName evidence="6">Aminopyrimidine aminohydrolase</fullName>
        <ecNumber evidence="5">3.5.99.2</ecNumber>
    </recommendedName>
</protein>
<dbReference type="InterPro" id="IPR004305">
    <property type="entry name" value="Thiaminase-2/PQQC"/>
</dbReference>
<keyword evidence="11" id="KW-1185">Reference proteome</keyword>
<comment type="catalytic activity">
    <reaction evidence="8">
        <text>thiamine + H2O = 5-(2-hydroxyethyl)-4-methylthiazole + 4-amino-5-hydroxymethyl-2-methylpyrimidine + H(+)</text>
        <dbReference type="Rhea" id="RHEA:17509"/>
        <dbReference type="ChEBI" id="CHEBI:15377"/>
        <dbReference type="ChEBI" id="CHEBI:15378"/>
        <dbReference type="ChEBI" id="CHEBI:16892"/>
        <dbReference type="ChEBI" id="CHEBI:17957"/>
        <dbReference type="ChEBI" id="CHEBI:18385"/>
        <dbReference type="EC" id="3.5.99.2"/>
    </reaction>
</comment>
<evidence type="ECO:0000256" key="3">
    <source>
        <dbReference type="ARBA" id="ARBA00010264"/>
    </source>
</evidence>
<dbReference type="EC" id="3.5.99.2" evidence="5"/>
<dbReference type="RefSeq" id="WP_229344400.1">
    <property type="nucleotide sequence ID" value="NZ_JAJFAT010000004.1"/>
</dbReference>
<comment type="pathway">
    <text evidence="2">Cofactor biosynthesis; thiamine diphosphate biosynthesis.</text>
</comment>
<comment type="similarity">
    <text evidence="3">Belongs to the TenA family.</text>
</comment>
<keyword evidence="7" id="KW-0784">Thiamine biosynthesis</keyword>
<dbReference type="InterPro" id="IPR016084">
    <property type="entry name" value="Haem_Oase-like_multi-hlx"/>
</dbReference>
<evidence type="ECO:0000256" key="2">
    <source>
        <dbReference type="ARBA" id="ARBA00004948"/>
    </source>
</evidence>
<evidence type="ECO:0000256" key="8">
    <source>
        <dbReference type="ARBA" id="ARBA00048337"/>
    </source>
</evidence>
<evidence type="ECO:0000256" key="1">
    <source>
        <dbReference type="ARBA" id="ARBA00001881"/>
    </source>
</evidence>
<dbReference type="SUPFAM" id="SSF48613">
    <property type="entry name" value="Heme oxygenase-like"/>
    <property type="match status" value="1"/>
</dbReference>
<dbReference type="InterPro" id="IPR050967">
    <property type="entry name" value="Thiamine_Salvage_TenA"/>
</dbReference>